<feature type="transmembrane region" description="Helical" evidence="1">
    <location>
        <begin position="120"/>
        <end position="139"/>
    </location>
</feature>
<comment type="caution">
    <text evidence="2">The sequence shown here is derived from an EMBL/GenBank/DDBJ whole genome shotgun (WGS) entry which is preliminary data.</text>
</comment>
<feature type="transmembrane region" description="Helical" evidence="1">
    <location>
        <begin position="145"/>
        <end position="172"/>
    </location>
</feature>
<feature type="transmembrane region" description="Helical" evidence="1">
    <location>
        <begin position="193"/>
        <end position="213"/>
    </location>
</feature>
<organism evidence="2 3">
    <name type="scientific">Didymella rabiei</name>
    <name type="common">Chickpea ascochyta blight fungus</name>
    <name type="synonym">Mycosphaerella rabiei</name>
    <dbReference type="NCBI Taxonomy" id="5454"/>
    <lineage>
        <taxon>Eukaryota</taxon>
        <taxon>Fungi</taxon>
        <taxon>Dikarya</taxon>
        <taxon>Ascomycota</taxon>
        <taxon>Pezizomycotina</taxon>
        <taxon>Dothideomycetes</taxon>
        <taxon>Pleosporomycetidae</taxon>
        <taxon>Pleosporales</taxon>
        <taxon>Pleosporineae</taxon>
        <taxon>Didymellaceae</taxon>
        <taxon>Ascochyta</taxon>
    </lineage>
</organism>
<sequence>MATSTSDHEKQDINYVEHVKTNDSSMNLRKEQTLSGVDMKSTAAYIIGNFPRSAVHRYATLSSTPSARVADSSGSLISFYFTGGSGDNAWYRLVTDRQRPRHRCNLSICWISPNLFGKRYIALFGSFSICLSCALVGSAQGFAKAIVGMVLSGVGAAIGELTGLVGSILNFFPITFTSVYKPDPVNIGLRAMPPALTTAISAILFNAGLSVFPGHAIEVLLVALILMACFAGSLVVMTPKNEQLL</sequence>
<evidence type="ECO:0000256" key="1">
    <source>
        <dbReference type="SAM" id="Phobius"/>
    </source>
</evidence>
<accession>A0A163IFY6</accession>
<proteinExistence type="predicted"/>
<dbReference type="EMBL" id="JYNV01000121">
    <property type="protein sequence ID" value="KZM25745.1"/>
    <property type="molecule type" value="Genomic_DNA"/>
</dbReference>
<dbReference type="AlphaFoldDB" id="A0A163IFY6"/>
<name>A0A163IFY6_DIDRA</name>
<dbReference type="Proteomes" id="UP000076837">
    <property type="component" value="Unassembled WGS sequence"/>
</dbReference>
<feature type="transmembrane region" description="Helical" evidence="1">
    <location>
        <begin position="219"/>
        <end position="237"/>
    </location>
</feature>
<keyword evidence="1 2" id="KW-0812">Transmembrane</keyword>
<reference evidence="2 3" key="1">
    <citation type="journal article" date="2016" name="Sci. Rep.">
        <title>Draft genome sequencing and secretome analysis of fungal phytopathogen Ascochyta rabiei provides insight into the necrotrophic effector repertoire.</title>
        <authorList>
            <person name="Verma S."/>
            <person name="Gazara R.K."/>
            <person name="Nizam S."/>
            <person name="Parween S."/>
            <person name="Chattopadhyay D."/>
            <person name="Verma P.K."/>
        </authorList>
    </citation>
    <scope>NUCLEOTIDE SEQUENCE [LARGE SCALE GENOMIC DNA]</scope>
    <source>
        <strain evidence="2 3">ArDII</strain>
    </source>
</reference>
<keyword evidence="1" id="KW-1133">Transmembrane helix</keyword>
<evidence type="ECO:0000313" key="3">
    <source>
        <dbReference type="Proteomes" id="UP000076837"/>
    </source>
</evidence>
<evidence type="ECO:0000313" key="2">
    <source>
        <dbReference type="EMBL" id="KZM25745.1"/>
    </source>
</evidence>
<keyword evidence="3" id="KW-1185">Reference proteome</keyword>
<gene>
    <name evidence="2" type="ORF">ST47_g3143</name>
</gene>
<protein>
    <submittedName>
        <fullName evidence="2">Transmembrane transport</fullName>
    </submittedName>
</protein>
<keyword evidence="1" id="KW-0472">Membrane</keyword>